<sequence>MSIARLPRAGQRRLKRLTADNEPSILSDARFFERRPDRNHRIRVSSVAEVEMIRLLHPGNDLTPGMRWYTSVRQIRKGVRCRVFTIGLADLDCDAPEDVCLWVYERGRTNRDAEIETSLRKAVEALP</sequence>
<geneLocation type="plasmid" evidence="1">
    <name>1</name>
</geneLocation>
<proteinExistence type="predicted"/>
<evidence type="ECO:0000313" key="1">
    <source>
        <dbReference type="EMBL" id="CAA2138792.1"/>
    </source>
</evidence>
<keyword evidence="1" id="KW-0614">Plasmid</keyword>
<name>A0A679JMK1_9HYPH</name>
<dbReference type="RefSeq" id="WP_339159872.1">
    <property type="nucleotide sequence ID" value="NZ_LR743510.1"/>
</dbReference>
<dbReference type="EMBL" id="LR743510">
    <property type="protein sequence ID" value="CAA2138792.1"/>
    <property type="molecule type" value="Genomic_DNA"/>
</dbReference>
<protein>
    <submittedName>
        <fullName evidence="1">Uncharacterized protein</fullName>
    </submittedName>
</protein>
<accession>A0A679JMK1</accession>
<reference evidence="1" key="1">
    <citation type="submission" date="2019-12" db="EMBL/GenBank/DDBJ databases">
        <authorList>
            <person name="Cremers G."/>
        </authorList>
    </citation>
    <scope>NUCLEOTIDE SEQUENCE</scope>
    <source>
        <strain evidence="1">Mbul2</strain>
        <plasmid evidence="1">1</plasmid>
    </source>
</reference>
<organism evidence="1">
    <name type="scientific">Methylobacterium bullatum</name>
    <dbReference type="NCBI Taxonomy" id="570505"/>
    <lineage>
        <taxon>Bacteria</taxon>
        <taxon>Pseudomonadati</taxon>
        <taxon>Pseudomonadota</taxon>
        <taxon>Alphaproteobacteria</taxon>
        <taxon>Hyphomicrobiales</taxon>
        <taxon>Methylobacteriaceae</taxon>
        <taxon>Methylobacterium</taxon>
    </lineage>
</organism>
<gene>
    <name evidence="1" type="ORF">MBLL_01316</name>
</gene>
<dbReference type="AlphaFoldDB" id="A0A679JMK1"/>